<dbReference type="EMBL" id="MU003795">
    <property type="protein sequence ID" value="KAF2720915.1"/>
    <property type="molecule type" value="Genomic_DNA"/>
</dbReference>
<dbReference type="Proteomes" id="UP000799441">
    <property type="component" value="Unassembled WGS sequence"/>
</dbReference>
<dbReference type="PANTHER" id="PTHR33927">
    <property type="entry name" value="TRANSMEMBRANE PROTEIN"/>
    <property type="match status" value="1"/>
</dbReference>
<sequence length="441" mass="48783">MNQLRYGFFSAYRRIFAVTFTINIAAMIVMIILRVHSRNYFSYSDAATATGANVAAAVIMRHEHFVNILFRAATAFPYSTPLCIRRHAARIYSYGGVHTACGVSASFWYIFFIVLLAIDFNGPEFSSARVESYLIASFAGVILAVLIVIMALSHPSYRIKHHDAWEMSHRFGGWTVTAFFWAQTIVSIVVTAKHTGQSTGLTLAKTPLFWLLVVITACLIYPWLRLRKREVEATQLSDHALKLTFTHKDAHHPGMATRLSDAPLKETHGFAVIPTDKFTGEDDGYECIISNAGNWTKKMIENPQTHVWVKGTLGFGALNVVSLFKPVVVVATGSGIAPCLSFLRPHGAHTGYPLRVLWSARNPEETYGPGILRTVTRADPAAVIIDTKKTGTPNMTALSYALYRESHCEAVMIISNAKVTREVVYGLESRGIPAFGAIFDS</sequence>
<feature type="transmembrane region" description="Helical" evidence="1">
    <location>
        <begin position="12"/>
        <end position="33"/>
    </location>
</feature>
<keyword evidence="1" id="KW-0472">Membrane</keyword>
<name>A0A9P4UQD8_9PEZI</name>
<keyword evidence="1" id="KW-1133">Transmembrane helix</keyword>
<dbReference type="PANTHER" id="PTHR33927:SF5">
    <property type="entry name" value="ENZYME, PUTATIVE (AFU_ORTHOLOGUE AFUA_8G01222)-RELATED"/>
    <property type="match status" value="1"/>
</dbReference>
<comment type="caution">
    <text evidence="2">The sequence shown here is derived from an EMBL/GenBank/DDBJ whole genome shotgun (WGS) entry which is preliminary data.</text>
</comment>
<dbReference type="InterPro" id="IPR052979">
    <property type="entry name" value="Adenylate-forming_domain"/>
</dbReference>
<evidence type="ECO:0000313" key="3">
    <source>
        <dbReference type="Proteomes" id="UP000799441"/>
    </source>
</evidence>
<feature type="transmembrane region" description="Helical" evidence="1">
    <location>
        <begin position="207"/>
        <end position="224"/>
    </location>
</feature>
<feature type="transmembrane region" description="Helical" evidence="1">
    <location>
        <begin position="91"/>
        <end position="118"/>
    </location>
</feature>
<dbReference type="Gene3D" id="3.40.50.80">
    <property type="entry name" value="Nucleotide-binding domain of ferredoxin-NADP reductase (FNR) module"/>
    <property type="match status" value="1"/>
</dbReference>
<evidence type="ECO:0000313" key="2">
    <source>
        <dbReference type="EMBL" id="KAF2720915.1"/>
    </source>
</evidence>
<dbReference type="OrthoDB" id="3142841at2759"/>
<feature type="transmembrane region" description="Helical" evidence="1">
    <location>
        <begin position="133"/>
        <end position="152"/>
    </location>
</feature>
<evidence type="ECO:0000256" key="1">
    <source>
        <dbReference type="SAM" id="Phobius"/>
    </source>
</evidence>
<dbReference type="SUPFAM" id="SSF52343">
    <property type="entry name" value="Ferredoxin reductase-like, C-terminal NADP-linked domain"/>
    <property type="match status" value="1"/>
</dbReference>
<organism evidence="2 3">
    <name type="scientific">Polychaeton citri CBS 116435</name>
    <dbReference type="NCBI Taxonomy" id="1314669"/>
    <lineage>
        <taxon>Eukaryota</taxon>
        <taxon>Fungi</taxon>
        <taxon>Dikarya</taxon>
        <taxon>Ascomycota</taxon>
        <taxon>Pezizomycotina</taxon>
        <taxon>Dothideomycetes</taxon>
        <taxon>Dothideomycetidae</taxon>
        <taxon>Capnodiales</taxon>
        <taxon>Capnodiaceae</taxon>
        <taxon>Polychaeton</taxon>
    </lineage>
</organism>
<reference evidence="2" key="1">
    <citation type="journal article" date="2020" name="Stud. Mycol.">
        <title>101 Dothideomycetes genomes: a test case for predicting lifestyles and emergence of pathogens.</title>
        <authorList>
            <person name="Haridas S."/>
            <person name="Albert R."/>
            <person name="Binder M."/>
            <person name="Bloem J."/>
            <person name="Labutti K."/>
            <person name="Salamov A."/>
            <person name="Andreopoulos B."/>
            <person name="Baker S."/>
            <person name="Barry K."/>
            <person name="Bills G."/>
            <person name="Bluhm B."/>
            <person name="Cannon C."/>
            <person name="Castanera R."/>
            <person name="Culley D."/>
            <person name="Daum C."/>
            <person name="Ezra D."/>
            <person name="Gonzalez J."/>
            <person name="Henrissat B."/>
            <person name="Kuo A."/>
            <person name="Liang C."/>
            <person name="Lipzen A."/>
            <person name="Lutzoni F."/>
            <person name="Magnuson J."/>
            <person name="Mondo S."/>
            <person name="Nolan M."/>
            <person name="Ohm R."/>
            <person name="Pangilinan J."/>
            <person name="Park H.-J."/>
            <person name="Ramirez L."/>
            <person name="Alfaro M."/>
            <person name="Sun H."/>
            <person name="Tritt A."/>
            <person name="Yoshinaga Y."/>
            <person name="Zwiers L.-H."/>
            <person name="Turgeon B."/>
            <person name="Goodwin S."/>
            <person name="Spatafora J."/>
            <person name="Crous P."/>
            <person name="Grigoriev I."/>
        </authorList>
    </citation>
    <scope>NUCLEOTIDE SEQUENCE</scope>
    <source>
        <strain evidence="2">CBS 116435</strain>
    </source>
</reference>
<keyword evidence="1" id="KW-0812">Transmembrane</keyword>
<dbReference type="InterPro" id="IPR039261">
    <property type="entry name" value="FNR_nucleotide-bd"/>
</dbReference>
<accession>A0A9P4UQD8</accession>
<gene>
    <name evidence="2" type="ORF">K431DRAFT_248326</name>
</gene>
<dbReference type="AlphaFoldDB" id="A0A9P4UQD8"/>
<proteinExistence type="predicted"/>
<keyword evidence="3" id="KW-1185">Reference proteome</keyword>
<protein>
    <recommendedName>
        <fullName evidence="4">Integral membrane protein TmpA</fullName>
    </recommendedName>
</protein>
<feature type="transmembrane region" description="Helical" evidence="1">
    <location>
        <begin position="173"/>
        <end position="192"/>
    </location>
</feature>
<evidence type="ECO:0008006" key="4">
    <source>
        <dbReference type="Google" id="ProtNLM"/>
    </source>
</evidence>